<sequence>MHTSSLLLPFTLLFILCFVKPSIAWIDTHIHVVTKSYSDAIDAAGGDPSGYAVPSWSVDSCLEFMNVIGDQRAVLSVTAPGPSISGNGTEGRKLARTVNDEVGDIVTENSDSLSFFASTPDWTDVQGTLDELDYIFATQKKAVGVVVMSVYSGHLLGDSMFKPIWEKLNDYKAIVFIHPTWYEISPMNVAGHLSQPIIDYPYGTTRTAADLLLTGRFNDCPDVDIILSHAGGVLPYLATRLAGPLLANPFEYDGRNTTFANFELNLNRFYMDVALSTSSPQLEALIAFGATDRLLFGTDFPYASDQSIQLSSKLLKTFIRTNPKGKLVNEAKLTKNAVGLFKKHGINIHNPKV</sequence>
<reference evidence="11" key="1">
    <citation type="journal article" date="2022" name="IScience">
        <title>Evolution of zygomycete secretomes and the origins of terrestrial fungal ecologies.</title>
        <authorList>
            <person name="Chang Y."/>
            <person name="Wang Y."/>
            <person name="Mondo S."/>
            <person name="Ahrendt S."/>
            <person name="Andreopoulos W."/>
            <person name="Barry K."/>
            <person name="Beard J."/>
            <person name="Benny G.L."/>
            <person name="Blankenship S."/>
            <person name="Bonito G."/>
            <person name="Cuomo C."/>
            <person name="Desiro A."/>
            <person name="Gervers K.A."/>
            <person name="Hundley H."/>
            <person name="Kuo A."/>
            <person name="LaButti K."/>
            <person name="Lang B.F."/>
            <person name="Lipzen A."/>
            <person name="O'Donnell K."/>
            <person name="Pangilinan J."/>
            <person name="Reynolds N."/>
            <person name="Sandor L."/>
            <person name="Smith M.E."/>
            <person name="Tsang A."/>
            <person name="Grigoriev I.V."/>
            <person name="Stajich J.E."/>
            <person name="Spatafora J.W."/>
        </authorList>
    </citation>
    <scope>NUCLEOTIDE SEQUENCE</scope>
    <source>
        <strain evidence="11">RSA 2281</strain>
    </source>
</reference>
<dbReference type="PANTHER" id="PTHR21240">
    <property type="entry name" value="2-AMINO-3-CARBOXYLMUCONATE-6-SEMIALDEHYDE DECARBOXYLASE"/>
    <property type="match status" value="1"/>
</dbReference>
<proteinExistence type="inferred from homology"/>
<dbReference type="GO" id="GO:0005829">
    <property type="term" value="C:cytosol"/>
    <property type="evidence" value="ECO:0007669"/>
    <property type="project" value="TreeGrafter"/>
</dbReference>
<keyword evidence="4" id="KW-0862">Zinc</keyword>
<evidence type="ECO:0000256" key="8">
    <source>
        <dbReference type="RuleBase" id="RU366045"/>
    </source>
</evidence>
<dbReference type="GO" id="GO:0016787">
    <property type="term" value="F:hydrolase activity"/>
    <property type="evidence" value="ECO:0007669"/>
    <property type="project" value="InterPro"/>
</dbReference>
<feature type="chain" id="PRO_5042245669" description="6-methylsalicylate decarboxylase" evidence="9">
    <location>
        <begin position="25"/>
        <end position="353"/>
    </location>
</feature>
<comment type="caution">
    <text evidence="11">The sequence shown here is derived from an EMBL/GenBank/DDBJ whole genome shotgun (WGS) entry which is preliminary data.</text>
</comment>
<dbReference type="Gene3D" id="3.20.20.140">
    <property type="entry name" value="Metal-dependent hydrolases"/>
    <property type="match status" value="1"/>
</dbReference>
<evidence type="ECO:0000256" key="1">
    <source>
        <dbReference type="ARBA" id="ARBA00005871"/>
    </source>
</evidence>
<keyword evidence="2" id="KW-0479">Metal-binding</keyword>
<feature type="domain" description="Amidohydrolase-related" evidence="10">
    <location>
        <begin position="26"/>
        <end position="316"/>
    </location>
</feature>
<accession>A0AAD5PI26</accession>
<evidence type="ECO:0000256" key="7">
    <source>
        <dbReference type="ARBA" id="ARBA00038889"/>
    </source>
</evidence>
<dbReference type="InterPro" id="IPR032465">
    <property type="entry name" value="ACMSD"/>
</dbReference>
<dbReference type="InterPro" id="IPR006680">
    <property type="entry name" value="Amidohydro-rel"/>
</dbReference>
<reference evidence="11" key="2">
    <citation type="submission" date="2023-02" db="EMBL/GenBank/DDBJ databases">
        <authorList>
            <consortium name="DOE Joint Genome Institute"/>
            <person name="Mondo S.J."/>
            <person name="Chang Y."/>
            <person name="Wang Y."/>
            <person name="Ahrendt S."/>
            <person name="Andreopoulos W."/>
            <person name="Barry K."/>
            <person name="Beard J."/>
            <person name="Benny G.L."/>
            <person name="Blankenship S."/>
            <person name="Bonito G."/>
            <person name="Cuomo C."/>
            <person name="Desiro A."/>
            <person name="Gervers K.A."/>
            <person name="Hundley H."/>
            <person name="Kuo A."/>
            <person name="LaButti K."/>
            <person name="Lang B.F."/>
            <person name="Lipzen A."/>
            <person name="O'Donnell K."/>
            <person name="Pangilinan J."/>
            <person name="Reynolds N."/>
            <person name="Sandor L."/>
            <person name="Smith M.W."/>
            <person name="Tsang A."/>
            <person name="Grigoriev I.V."/>
            <person name="Stajich J.E."/>
            <person name="Spatafora J.W."/>
        </authorList>
    </citation>
    <scope>NUCLEOTIDE SEQUENCE</scope>
    <source>
        <strain evidence="11">RSA 2281</strain>
    </source>
</reference>
<protein>
    <recommendedName>
        <fullName evidence="7">6-methylsalicylate decarboxylase</fullName>
        <ecNumber evidence="7">4.1.1.52</ecNumber>
    </recommendedName>
</protein>
<comment type="catalytic activity">
    <reaction evidence="6">
        <text>6-methylsalicylate + H(+) = 3-methylphenol + CO2</text>
        <dbReference type="Rhea" id="RHEA:23112"/>
        <dbReference type="ChEBI" id="CHEBI:15378"/>
        <dbReference type="ChEBI" id="CHEBI:16526"/>
        <dbReference type="ChEBI" id="CHEBI:17231"/>
        <dbReference type="ChEBI" id="CHEBI:36658"/>
        <dbReference type="EC" id="4.1.1.52"/>
    </reaction>
    <physiologicalReaction direction="left-to-right" evidence="6">
        <dbReference type="Rhea" id="RHEA:23113"/>
    </physiologicalReaction>
</comment>
<gene>
    <name evidence="11" type="ORF">BDA99DRAFT_431767</name>
</gene>
<evidence type="ECO:0000256" key="5">
    <source>
        <dbReference type="ARBA" id="ARBA00023239"/>
    </source>
</evidence>
<comment type="similarity">
    <text evidence="1">Belongs to the metallo-dependent hydrolases superfamily. ACMSD family.</text>
</comment>
<organism evidence="11 12">
    <name type="scientific">Phascolomyces articulosus</name>
    <dbReference type="NCBI Taxonomy" id="60185"/>
    <lineage>
        <taxon>Eukaryota</taxon>
        <taxon>Fungi</taxon>
        <taxon>Fungi incertae sedis</taxon>
        <taxon>Mucoromycota</taxon>
        <taxon>Mucoromycotina</taxon>
        <taxon>Mucoromycetes</taxon>
        <taxon>Mucorales</taxon>
        <taxon>Lichtheimiaceae</taxon>
        <taxon>Phascolomyces</taxon>
    </lineage>
</organism>
<dbReference type="GO" id="GO:0047596">
    <property type="term" value="F:6-methylsalicylate decarboxylase activity"/>
    <property type="evidence" value="ECO:0007669"/>
    <property type="project" value="UniProtKB-EC"/>
</dbReference>
<feature type="signal peptide" evidence="9">
    <location>
        <begin position="1"/>
        <end position="24"/>
    </location>
</feature>
<evidence type="ECO:0000313" key="12">
    <source>
        <dbReference type="Proteomes" id="UP001209540"/>
    </source>
</evidence>
<evidence type="ECO:0000256" key="3">
    <source>
        <dbReference type="ARBA" id="ARBA00022793"/>
    </source>
</evidence>
<dbReference type="AlphaFoldDB" id="A0AAD5PI26"/>
<dbReference type="Proteomes" id="UP001209540">
    <property type="component" value="Unassembled WGS sequence"/>
</dbReference>
<evidence type="ECO:0000259" key="10">
    <source>
        <dbReference type="Pfam" id="PF04909"/>
    </source>
</evidence>
<evidence type="ECO:0000256" key="6">
    <source>
        <dbReference type="ARBA" id="ARBA00036832"/>
    </source>
</evidence>
<dbReference type="PANTHER" id="PTHR21240:SF29">
    <property type="entry name" value="AMIDOHYDROLASE-RELATED DOMAIN-CONTAINING PROTEIN"/>
    <property type="match status" value="1"/>
</dbReference>
<keyword evidence="12" id="KW-1185">Reference proteome</keyword>
<evidence type="ECO:0000256" key="4">
    <source>
        <dbReference type="ARBA" id="ARBA00022833"/>
    </source>
</evidence>
<evidence type="ECO:0000256" key="9">
    <source>
        <dbReference type="SAM" id="SignalP"/>
    </source>
</evidence>
<dbReference type="GO" id="GO:0019748">
    <property type="term" value="P:secondary metabolic process"/>
    <property type="evidence" value="ECO:0007669"/>
    <property type="project" value="TreeGrafter"/>
</dbReference>
<dbReference type="EC" id="4.1.1.52" evidence="7"/>
<evidence type="ECO:0000313" key="11">
    <source>
        <dbReference type="EMBL" id="KAI9274555.1"/>
    </source>
</evidence>
<keyword evidence="3 8" id="KW-0210">Decarboxylase</keyword>
<keyword evidence="5 8" id="KW-0456">Lyase</keyword>
<dbReference type="InterPro" id="IPR032466">
    <property type="entry name" value="Metal_Hydrolase"/>
</dbReference>
<dbReference type="Pfam" id="PF04909">
    <property type="entry name" value="Amidohydro_2"/>
    <property type="match status" value="1"/>
</dbReference>
<dbReference type="EMBL" id="JAIXMP010000004">
    <property type="protein sequence ID" value="KAI9274555.1"/>
    <property type="molecule type" value="Genomic_DNA"/>
</dbReference>
<name>A0AAD5PI26_9FUNG</name>
<keyword evidence="9" id="KW-0732">Signal</keyword>
<dbReference type="SUPFAM" id="SSF51556">
    <property type="entry name" value="Metallo-dependent hydrolases"/>
    <property type="match status" value="1"/>
</dbReference>
<evidence type="ECO:0000256" key="2">
    <source>
        <dbReference type="ARBA" id="ARBA00022723"/>
    </source>
</evidence>
<dbReference type="GO" id="GO:0046872">
    <property type="term" value="F:metal ion binding"/>
    <property type="evidence" value="ECO:0007669"/>
    <property type="project" value="UniProtKB-KW"/>
</dbReference>